<dbReference type="RefSeq" id="XP_022402913.1">
    <property type="nucleotide sequence ID" value="XM_022541179.1"/>
</dbReference>
<name>A0A1L9VQN2_ASPGL</name>
<dbReference type="OrthoDB" id="4483032at2759"/>
<dbReference type="Proteomes" id="UP000184300">
    <property type="component" value="Unassembled WGS sequence"/>
</dbReference>
<organism evidence="1 2">
    <name type="scientific">Aspergillus glaucus CBS 516.65</name>
    <dbReference type="NCBI Taxonomy" id="1160497"/>
    <lineage>
        <taxon>Eukaryota</taxon>
        <taxon>Fungi</taxon>
        <taxon>Dikarya</taxon>
        <taxon>Ascomycota</taxon>
        <taxon>Pezizomycotina</taxon>
        <taxon>Eurotiomycetes</taxon>
        <taxon>Eurotiomycetidae</taxon>
        <taxon>Eurotiales</taxon>
        <taxon>Aspergillaceae</taxon>
        <taxon>Aspergillus</taxon>
        <taxon>Aspergillus subgen. Aspergillus</taxon>
    </lineage>
</organism>
<accession>A0A1L9VQN2</accession>
<protein>
    <submittedName>
        <fullName evidence="1">Uncharacterized protein</fullName>
    </submittedName>
</protein>
<proteinExistence type="predicted"/>
<dbReference type="GeneID" id="34457440"/>
<evidence type="ECO:0000313" key="2">
    <source>
        <dbReference type="Proteomes" id="UP000184300"/>
    </source>
</evidence>
<dbReference type="EMBL" id="KV878893">
    <property type="protein sequence ID" value="OJJ86219.1"/>
    <property type="molecule type" value="Genomic_DNA"/>
</dbReference>
<reference evidence="2" key="1">
    <citation type="journal article" date="2017" name="Genome Biol.">
        <title>Comparative genomics reveals high biological diversity and specific adaptations in the industrially and medically important fungal genus Aspergillus.</title>
        <authorList>
            <person name="de Vries R.P."/>
            <person name="Riley R."/>
            <person name="Wiebenga A."/>
            <person name="Aguilar-Osorio G."/>
            <person name="Amillis S."/>
            <person name="Uchima C.A."/>
            <person name="Anderluh G."/>
            <person name="Asadollahi M."/>
            <person name="Askin M."/>
            <person name="Barry K."/>
            <person name="Battaglia E."/>
            <person name="Bayram O."/>
            <person name="Benocci T."/>
            <person name="Braus-Stromeyer S.A."/>
            <person name="Caldana C."/>
            <person name="Canovas D."/>
            <person name="Cerqueira G.C."/>
            <person name="Chen F."/>
            <person name="Chen W."/>
            <person name="Choi C."/>
            <person name="Clum A."/>
            <person name="Dos Santos R.A."/>
            <person name="Damasio A.R."/>
            <person name="Diallinas G."/>
            <person name="Emri T."/>
            <person name="Fekete E."/>
            <person name="Flipphi M."/>
            <person name="Freyberg S."/>
            <person name="Gallo A."/>
            <person name="Gournas C."/>
            <person name="Habgood R."/>
            <person name="Hainaut M."/>
            <person name="Harispe M.L."/>
            <person name="Henrissat B."/>
            <person name="Hilden K.S."/>
            <person name="Hope R."/>
            <person name="Hossain A."/>
            <person name="Karabika E."/>
            <person name="Karaffa L."/>
            <person name="Karanyi Z."/>
            <person name="Krasevec N."/>
            <person name="Kuo A."/>
            <person name="Kusch H."/>
            <person name="LaButti K."/>
            <person name="Lagendijk E.L."/>
            <person name="Lapidus A."/>
            <person name="Levasseur A."/>
            <person name="Lindquist E."/>
            <person name="Lipzen A."/>
            <person name="Logrieco A.F."/>
            <person name="MacCabe A."/>
            <person name="Maekelae M.R."/>
            <person name="Malavazi I."/>
            <person name="Melin P."/>
            <person name="Meyer V."/>
            <person name="Mielnichuk N."/>
            <person name="Miskei M."/>
            <person name="Molnar A.P."/>
            <person name="Mule G."/>
            <person name="Ngan C.Y."/>
            <person name="Orejas M."/>
            <person name="Orosz E."/>
            <person name="Ouedraogo J.P."/>
            <person name="Overkamp K.M."/>
            <person name="Park H.-S."/>
            <person name="Perrone G."/>
            <person name="Piumi F."/>
            <person name="Punt P.J."/>
            <person name="Ram A.F."/>
            <person name="Ramon A."/>
            <person name="Rauscher S."/>
            <person name="Record E."/>
            <person name="Riano-Pachon D.M."/>
            <person name="Robert V."/>
            <person name="Roehrig J."/>
            <person name="Ruller R."/>
            <person name="Salamov A."/>
            <person name="Salih N.S."/>
            <person name="Samson R.A."/>
            <person name="Sandor E."/>
            <person name="Sanguinetti M."/>
            <person name="Schuetze T."/>
            <person name="Sepcic K."/>
            <person name="Shelest E."/>
            <person name="Sherlock G."/>
            <person name="Sophianopoulou V."/>
            <person name="Squina F.M."/>
            <person name="Sun H."/>
            <person name="Susca A."/>
            <person name="Todd R.B."/>
            <person name="Tsang A."/>
            <person name="Unkles S.E."/>
            <person name="van de Wiele N."/>
            <person name="van Rossen-Uffink D."/>
            <person name="Oliveira J.V."/>
            <person name="Vesth T.C."/>
            <person name="Visser J."/>
            <person name="Yu J.-H."/>
            <person name="Zhou M."/>
            <person name="Andersen M.R."/>
            <person name="Archer D.B."/>
            <person name="Baker S.E."/>
            <person name="Benoit I."/>
            <person name="Brakhage A.A."/>
            <person name="Braus G.H."/>
            <person name="Fischer R."/>
            <person name="Frisvad J.C."/>
            <person name="Goldman G.H."/>
            <person name="Houbraken J."/>
            <person name="Oakley B."/>
            <person name="Pocsi I."/>
            <person name="Scazzocchio C."/>
            <person name="Seiboth B."/>
            <person name="vanKuyk P.A."/>
            <person name="Wortman J."/>
            <person name="Dyer P.S."/>
            <person name="Grigoriev I.V."/>
        </authorList>
    </citation>
    <scope>NUCLEOTIDE SEQUENCE [LARGE SCALE GENOMIC DNA]</scope>
    <source>
        <strain evidence="2">CBS 516.65</strain>
    </source>
</reference>
<sequence>MTIIFTAVAVSEPEMPTYSAVKYKDKLINTMSCHGIKYTNIQPAMVPGQIQKQNDDEPVLLERFLIKGLVGPTSNTSHDVYHYSGGATVFHLPLQGAGVDNTVITGLNKRDSHHGFGVSFTTHGKSALSREERELMTTAIGSYWAGLAHATSMVDYIGLGETGHTANFYFRIVP</sequence>
<dbReference type="VEuPathDB" id="FungiDB:ASPGLDRAFT_1331033"/>
<dbReference type="AlphaFoldDB" id="A0A1L9VQN2"/>
<keyword evidence="2" id="KW-1185">Reference proteome</keyword>
<evidence type="ECO:0000313" key="1">
    <source>
        <dbReference type="EMBL" id="OJJ86219.1"/>
    </source>
</evidence>
<gene>
    <name evidence="1" type="ORF">ASPGLDRAFT_1331033</name>
</gene>